<sequence length="51" mass="5553">MALSLRATLLFSSSLHSLLGFCSWFPSITLVGKKGPFSTISHKSTPSDLRK</sequence>
<protein>
    <submittedName>
        <fullName evidence="1">Uncharacterized protein</fullName>
    </submittedName>
</protein>
<reference evidence="2" key="1">
    <citation type="journal article" date="2016" name="Nat. Biotechnol.">
        <title>Sequencing wild and cultivated cassava and related species reveals extensive interspecific hybridization and genetic diversity.</title>
        <authorList>
            <person name="Bredeson J.V."/>
            <person name="Lyons J.B."/>
            <person name="Prochnik S.E."/>
            <person name="Wu G.A."/>
            <person name="Ha C.M."/>
            <person name="Edsinger-Gonzales E."/>
            <person name="Grimwood J."/>
            <person name="Schmutz J."/>
            <person name="Rabbi I.Y."/>
            <person name="Egesi C."/>
            <person name="Nauluvula P."/>
            <person name="Lebot V."/>
            <person name="Ndunguru J."/>
            <person name="Mkamilo G."/>
            <person name="Bart R.S."/>
            <person name="Setter T.L."/>
            <person name="Gleadow R.M."/>
            <person name="Kulakow P."/>
            <person name="Ferguson M.E."/>
            <person name="Rounsley S."/>
            <person name="Rokhsar D.S."/>
        </authorList>
    </citation>
    <scope>NUCLEOTIDE SEQUENCE [LARGE SCALE GENOMIC DNA]</scope>
    <source>
        <strain evidence="2">cv. AM560-2</strain>
    </source>
</reference>
<dbReference type="EMBL" id="CM004402">
    <property type="protein sequence ID" value="KAG8635539.1"/>
    <property type="molecule type" value="Genomic_DNA"/>
</dbReference>
<dbReference type="Proteomes" id="UP000091857">
    <property type="component" value="Chromosome 16"/>
</dbReference>
<gene>
    <name evidence="1" type="ORF">MANES_16G044551v8</name>
</gene>
<name>A0ACB7G5H7_MANES</name>
<organism evidence="1 2">
    <name type="scientific">Manihot esculenta</name>
    <name type="common">Cassava</name>
    <name type="synonym">Jatropha manihot</name>
    <dbReference type="NCBI Taxonomy" id="3983"/>
    <lineage>
        <taxon>Eukaryota</taxon>
        <taxon>Viridiplantae</taxon>
        <taxon>Streptophyta</taxon>
        <taxon>Embryophyta</taxon>
        <taxon>Tracheophyta</taxon>
        <taxon>Spermatophyta</taxon>
        <taxon>Magnoliopsida</taxon>
        <taxon>eudicotyledons</taxon>
        <taxon>Gunneridae</taxon>
        <taxon>Pentapetalae</taxon>
        <taxon>rosids</taxon>
        <taxon>fabids</taxon>
        <taxon>Malpighiales</taxon>
        <taxon>Euphorbiaceae</taxon>
        <taxon>Crotonoideae</taxon>
        <taxon>Manihoteae</taxon>
        <taxon>Manihot</taxon>
    </lineage>
</organism>
<keyword evidence="2" id="KW-1185">Reference proteome</keyword>
<proteinExistence type="predicted"/>
<comment type="caution">
    <text evidence="1">The sequence shown here is derived from an EMBL/GenBank/DDBJ whole genome shotgun (WGS) entry which is preliminary data.</text>
</comment>
<accession>A0ACB7G5H7</accession>
<evidence type="ECO:0000313" key="1">
    <source>
        <dbReference type="EMBL" id="KAG8635539.1"/>
    </source>
</evidence>
<evidence type="ECO:0000313" key="2">
    <source>
        <dbReference type="Proteomes" id="UP000091857"/>
    </source>
</evidence>